<gene>
    <name evidence="1" type="ORF">NM208_g15534</name>
</gene>
<dbReference type="EMBL" id="JANRMS010004237">
    <property type="protein sequence ID" value="KAJ3510405.1"/>
    <property type="molecule type" value="Genomic_DNA"/>
</dbReference>
<proteinExistence type="predicted"/>
<comment type="caution">
    <text evidence="1">The sequence shown here is derived from an EMBL/GenBank/DDBJ whole genome shotgun (WGS) entry which is preliminary data.</text>
</comment>
<organism evidence="1 2">
    <name type="scientific">Fusarium decemcellulare</name>
    <dbReference type="NCBI Taxonomy" id="57161"/>
    <lineage>
        <taxon>Eukaryota</taxon>
        <taxon>Fungi</taxon>
        <taxon>Dikarya</taxon>
        <taxon>Ascomycota</taxon>
        <taxon>Pezizomycotina</taxon>
        <taxon>Sordariomycetes</taxon>
        <taxon>Hypocreomycetidae</taxon>
        <taxon>Hypocreales</taxon>
        <taxon>Nectriaceae</taxon>
        <taxon>Fusarium</taxon>
        <taxon>Fusarium decemcellulare species complex</taxon>
    </lineage>
</organism>
<reference evidence="1" key="1">
    <citation type="submission" date="2022-08" db="EMBL/GenBank/DDBJ databases">
        <title>Genome Sequence of Fusarium decemcellulare.</title>
        <authorList>
            <person name="Buettner E."/>
        </authorList>
    </citation>
    <scope>NUCLEOTIDE SEQUENCE</scope>
    <source>
        <strain evidence="1">Babe19</strain>
    </source>
</reference>
<protein>
    <submittedName>
        <fullName evidence="1">Uncharacterized protein</fullName>
    </submittedName>
</protein>
<accession>A0ACC1RCR6</accession>
<sequence length="589" mass="67246">MCLKDWKQHASLSLFQLHGRLSNRNLACTQPRHRHVSQPDLGFPHEPWMIEFFIQHRAFQIIPITMEPVSLAFGVVSLGMQLVQTAAAIRTQIEAYKSAAKELSALSDKLDNIEAICYSLEAAFSYCEQAPKPWDVVLLQKLHRIMCDCRDKVTRLHQVVVKITSSQSTRHTPLNTMGTRFLQNRGALRKCNEDLDQSLTSLHLHMTTNIFVMNLRPSPQVSQHSQSLAVTNSSQIDPGISCSNSSDVIKQPRNKAQSVVQSQKWGWSCLSLYRLERTRVRKTRQGTGNWPSATVQEESSFLVGSPLLGLYAKLSVQRGSLSPMCISLRFPHIFTFQEQSWFLTDISRAINTDDVAEFQKLLSKYSLTPASSLILLDSTSGETDSLLGLALTTRANRIHDYVIDQCPGLLHEKQHLPLNYGMLYDSWVHWNPRVDYTYVRTYIETRGVELTPTEFHALISRTFVAIHIEFCVKACKEYFLEEWEPFNRQTIADGLDVHCKFLWPGQTDEEGLSALQRLLYCAPCAEDGLRMTHQWVEVLQKAGVDVDRYLEREARDIALIWDKLRGNTEDSSYLREFTLPQSCLQNSHI</sequence>
<evidence type="ECO:0000313" key="2">
    <source>
        <dbReference type="Proteomes" id="UP001148629"/>
    </source>
</evidence>
<name>A0ACC1RCR6_9HYPO</name>
<evidence type="ECO:0000313" key="1">
    <source>
        <dbReference type="EMBL" id="KAJ3510405.1"/>
    </source>
</evidence>
<dbReference type="Proteomes" id="UP001148629">
    <property type="component" value="Unassembled WGS sequence"/>
</dbReference>
<keyword evidence="2" id="KW-1185">Reference proteome</keyword>